<dbReference type="PANTHER" id="PTHR30288:SF0">
    <property type="entry name" value="FLAGELLAR HOOK-ASSOCIATED PROTEIN 2"/>
    <property type="match status" value="1"/>
</dbReference>
<feature type="domain" description="Flagellar hook-associated protein 2 N-terminal" evidence="6">
    <location>
        <begin position="6"/>
        <end position="101"/>
    </location>
</feature>
<dbReference type="GO" id="GO:0071973">
    <property type="term" value="P:bacterial-type flagellum-dependent cell motility"/>
    <property type="evidence" value="ECO:0007669"/>
    <property type="project" value="TreeGrafter"/>
</dbReference>
<evidence type="ECO:0000313" key="8">
    <source>
        <dbReference type="EMBL" id="RNL61039.1"/>
    </source>
</evidence>
<gene>
    <name evidence="8" type="ORF">EFK50_16780</name>
</gene>
<dbReference type="GO" id="GO:0009421">
    <property type="term" value="C:bacterial-type flagellum filament cap"/>
    <property type="evidence" value="ECO:0007669"/>
    <property type="project" value="InterPro"/>
</dbReference>
<comment type="caution">
    <text evidence="8">The sequence shown here is derived from an EMBL/GenBank/DDBJ whole genome shotgun (WGS) entry which is preliminary data.</text>
</comment>
<dbReference type="InterPro" id="IPR003481">
    <property type="entry name" value="FliD_N"/>
</dbReference>
<evidence type="ECO:0000259" key="6">
    <source>
        <dbReference type="Pfam" id="PF02465"/>
    </source>
</evidence>
<protein>
    <recommendedName>
        <fullName evidence="5">Flagellar hook-associated protein 2</fullName>
        <shortName evidence="5">HAP2</shortName>
    </recommendedName>
    <alternativeName>
        <fullName evidence="5">Flagellar cap protein</fullName>
    </alternativeName>
</protein>
<dbReference type="OrthoDB" id="5241527at2"/>
<dbReference type="EMBL" id="RJSE01000008">
    <property type="protein sequence ID" value="RNL61039.1"/>
    <property type="molecule type" value="Genomic_DNA"/>
</dbReference>
<dbReference type="GO" id="GO:0009424">
    <property type="term" value="C:bacterial-type flagellum hook"/>
    <property type="evidence" value="ECO:0007669"/>
    <property type="project" value="UniProtKB-UniRule"/>
</dbReference>
<accession>A0A3N0CCK9</accession>
<evidence type="ECO:0000313" key="9">
    <source>
        <dbReference type="Proteomes" id="UP000267128"/>
    </source>
</evidence>
<dbReference type="Pfam" id="PF02465">
    <property type="entry name" value="FliD_N"/>
    <property type="match status" value="1"/>
</dbReference>
<dbReference type="PANTHER" id="PTHR30288">
    <property type="entry name" value="FLAGELLAR CAP/ASSEMBLY PROTEIN FLID"/>
    <property type="match status" value="1"/>
</dbReference>
<feature type="domain" description="Flagellar hook-associated protein 2 C-terminal" evidence="7">
    <location>
        <begin position="201"/>
        <end position="421"/>
    </location>
</feature>
<keyword evidence="5" id="KW-0964">Secreted</keyword>
<name>A0A3N0CCK9_9ACTN</name>
<dbReference type="AlphaFoldDB" id="A0A3N0CCK9"/>
<dbReference type="RefSeq" id="WP_123228755.1">
    <property type="nucleotide sequence ID" value="NZ_RJSE01000008.1"/>
</dbReference>
<evidence type="ECO:0000256" key="4">
    <source>
        <dbReference type="ARBA" id="ARBA00023143"/>
    </source>
</evidence>
<dbReference type="GO" id="GO:0005576">
    <property type="term" value="C:extracellular region"/>
    <property type="evidence" value="ECO:0007669"/>
    <property type="project" value="UniProtKB-SubCell"/>
</dbReference>
<comment type="subunit">
    <text evidence="2 5">Homopentamer.</text>
</comment>
<organism evidence="8 9">
    <name type="scientific">Nocardioides marmoriginsengisoli</name>
    <dbReference type="NCBI Taxonomy" id="661483"/>
    <lineage>
        <taxon>Bacteria</taxon>
        <taxon>Bacillati</taxon>
        <taxon>Actinomycetota</taxon>
        <taxon>Actinomycetes</taxon>
        <taxon>Propionibacteriales</taxon>
        <taxon>Nocardioidaceae</taxon>
        <taxon>Nocardioides</taxon>
    </lineage>
</organism>
<comment type="subcellular location">
    <subcellularLocation>
        <location evidence="5">Secreted</location>
    </subcellularLocation>
    <subcellularLocation>
        <location evidence="5">Bacterial flagellum</location>
    </subcellularLocation>
</comment>
<evidence type="ECO:0000256" key="5">
    <source>
        <dbReference type="RuleBase" id="RU362066"/>
    </source>
</evidence>
<dbReference type="Proteomes" id="UP000267128">
    <property type="component" value="Unassembled WGS sequence"/>
</dbReference>
<evidence type="ECO:0000256" key="2">
    <source>
        <dbReference type="ARBA" id="ARBA00011255"/>
    </source>
</evidence>
<comment type="similarity">
    <text evidence="1 5">Belongs to the FliD family.</text>
</comment>
<dbReference type="GO" id="GO:0007155">
    <property type="term" value="P:cell adhesion"/>
    <property type="evidence" value="ECO:0007669"/>
    <property type="project" value="InterPro"/>
</dbReference>
<reference evidence="8 9" key="1">
    <citation type="submission" date="2018-11" db="EMBL/GenBank/DDBJ databases">
        <authorList>
            <person name="Li F."/>
        </authorList>
    </citation>
    <scope>NUCLEOTIDE SEQUENCE [LARGE SCALE GENOMIC DNA]</scope>
    <source>
        <strain evidence="8 9">Gsoil 097</strain>
    </source>
</reference>
<keyword evidence="4 5" id="KW-0975">Bacterial flagellum</keyword>
<keyword evidence="3" id="KW-0175">Coiled coil</keyword>
<evidence type="ECO:0000259" key="7">
    <source>
        <dbReference type="Pfam" id="PF07195"/>
    </source>
</evidence>
<evidence type="ECO:0000256" key="3">
    <source>
        <dbReference type="ARBA" id="ARBA00023054"/>
    </source>
</evidence>
<dbReference type="Pfam" id="PF07195">
    <property type="entry name" value="FliD_C"/>
    <property type="match status" value="1"/>
</dbReference>
<evidence type="ECO:0000256" key="1">
    <source>
        <dbReference type="ARBA" id="ARBA00009764"/>
    </source>
</evidence>
<sequence>MSGLVSGLNTSTIISQLMQVEAQTQTSIKAKVTTEQANVKALQDLNSAFAALATSTAALAKATAWNPVTVTSSNPLVSATAGASTVTGPLSITVGHTAATHRLTYAGTAALTDTVTTGSTSVRLDNLDGTTTTVDTGDGTLAGLVRGLNASGTGVKASTVRLDDGSYRLQVTSVATGAAADFTLTNLDGSDLLGGATVRAGRDAEITLGTDTIHSASNTFTDVANGLTITLGAGVADGATVDLDVVQDTAGMTKTVQGIVDSINAALTKIDSLTSYNAATKTAGPLAGDSSIRALRNDLLTSIYPSDGTTMAGAGVQLDRYGKFTFDADKFKAAYAADPGAVAAKFTSGAVTGFADRVQQVAKSASDSISGTVTTSINGRNTSIKRMQDSIASWDIRLELRQETLTRQFTAMETALQQMNSQSSWLTSQLSSLSSGS</sequence>
<dbReference type="InterPro" id="IPR010809">
    <property type="entry name" value="FliD_C"/>
</dbReference>
<dbReference type="InterPro" id="IPR040026">
    <property type="entry name" value="FliD"/>
</dbReference>
<keyword evidence="9" id="KW-1185">Reference proteome</keyword>
<proteinExistence type="inferred from homology"/>
<comment type="function">
    <text evidence="5">Required for morphogenesis and for the elongation of the flagellar filament by facilitating polymerization of the flagellin monomers at the tip of growing filament. Forms a capping structure, which prevents flagellin subunits (transported through the central channel of the flagellum) from leaking out without polymerization at the distal end.</text>
</comment>